<sequence>MLRNGVGIDASTPTTEHQGTETRREEQRGEDKYETGRASWGSRSCPTGHSRDSPPQEVLNSNGLDSPHQPQRVVNPNGLVPPRQPQKVVNPSGLDPPEQQKLKEKLDLVASEGDTGMQHQEIASGKKRFIICTGERKEIGVSNTNVAKWNDRCFPDGYLKYGQPRKALNANELDPLHQAQKVINSNEFDPPYKPQKLVNRNSLDPPYQPQRVINPNALDPPDPLRRSKDHSAW</sequence>
<evidence type="ECO:0000313" key="2">
    <source>
        <dbReference type="EMBL" id="GFO24311.1"/>
    </source>
</evidence>
<reference evidence="2 3" key="1">
    <citation type="journal article" date="2021" name="Elife">
        <title>Chloroplast acquisition without the gene transfer in kleptoplastic sea slugs, Plakobranchus ocellatus.</title>
        <authorList>
            <person name="Maeda T."/>
            <person name="Takahashi S."/>
            <person name="Yoshida T."/>
            <person name="Shimamura S."/>
            <person name="Takaki Y."/>
            <person name="Nagai Y."/>
            <person name="Toyoda A."/>
            <person name="Suzuki Y."/>
            <person name="Arimoto A."/>
            <person name="Ishii H."/>
            <person name="Satoh N."/>
            <person name="Nishiyama T."/>
            <person name="Hasebe M."/>
            <person name="Maruyama T."/>
            <person name="Minagawa J."/>
            <person name="Obokata J."/>
            <person name="Shigenobu S."/>
        </authorList>
    </citation>
    <scope>NUCLEOTIDE SEQUENCE [LARGE SCALE GENOMIC DNA]</scope>
</reference>
<gene>
    <name evidence="2" type="ORF">PoB_005081600</name>
</gene>
<dbReference type="Proteomes" id="UP000735302">
    <property type="component" value="Unassembled WGS sequence"/>
</dbReference>
<feature type="region of interest" description="Disordered" evidence="1">
    <location>
        <begin position="186"/>
        <end position="233"/>
    </location>
</feature>
<accession>A0AAV4BLZ4</accession>
<proteinExistence type="predicted"/>
<evidence type="ECO:0008006" key="4">
    <source>
        <dbReference type="Google" id="ProtNLM"/>
    </source>
</evidence>
<dbReference type="EMBL" id="BLXT01005611">
    <property type="protein sequence ID" value="GFO24311.1"/>
    <property type="molecule type" value="Genomic_DNA"/>
</dbReference>
<name>A0AAV4BLZ4_9GAST</name>
<comment type="caution">
    <text evidence="2">The sequence shown here is derived from an EMBL/GenBank/DDBJ whole genome shotgun (WGS) entry which is preliminary data.</text>
</comment>
<evidence type="ECO:0000256" key="1">
    <source>
        <dbReference type="SAM" id="MobiDB-lite"/>
    </source>
</evidence>
<feature type="compositionally biased region" description="Basic and acidic residues" evidence="1">
    <location>
        <begin position="222"/>
        <end position="233"/>
    </location>
</feature>
<feature type="compositionally biased region" description="Polar residues" evidence="1">
    <location>
        <begin position="58"/>
        <end position="74"/>
    </location>
</feature>
<feature type="compositionally biased region" description="Basic and acidic residues" evidence="1">
    <location>
        <begin position="18"/>
        <end position="35"/>
    </location>
</feature>
<keyword evidence="3" id="KW-1185">Reference proteome</keyword>
<feature type="region of interest" description="Disordered" evidence="1">
    <location>
        <begin position="1"/>
        <end position="99"/>
    </location>
</feature>
<protein>
    <recommendedName>
        <fullName evidence="4">Zasp-like motif domain-containing protein</fullName>
    </recommendedName>
</protein>
<organism evidence="2 3">
    <name type="scientific">Plakobranchus ocellatus</name>
    <dbReference type="NCBI Taxonomy" id="259542"/>
    <lineage>
        <taxon>Eukaryota</taxon>
        <taxon>Metazoa</taxon>
        <taxon>Spiralia</taxon>
        <taxon>Lophotrochozoa</taxon>
        <taxon>Mollusca</taxon>
        <taxon>Gastropoda</taxon>
        <taxon>Heterobranchia</taxon>
        <taxon>Euthyneura</taxon>
        <taxon>Panpulmonata</taxon>
        <taxon>Sacoglossa</taxon>
        <taxon>Placobranchoidea</taxon>
        <taxon>Plakobranchidae</taxon>
        <taxon>Plakobranchus</taxon>
    </lineage>
</organism>
<dbReference type="AlphaFoldDB" id="A0AAV4BLZ4"/>
<evidence type="ECO:0000313" key="3">
    <source>
        <dbReference type="Proteomes" id="UP000735302"/>
    </source>
</evidence>